<evidence type="ECO:0000313" key="3">
    <source>
        <dbReference type="Proteomes" id="UP000799538"/>
    </source>
</evidence>
<proteinExistence type="predicted"/>
<name>A0A6A6GI61_9PEZI</name>
<reference evidence="3" key="1">
    <citation type="journal article" date="2020" name="Stud. Mycol.">
        <title>101 Dothideomycetes genomes: A test case for predicting lifestyles and emergence of pathogens.</title>
        <authorList>
            <person name="Haridas S."/>
            <person name="Albert R."/>
            <person name="Binder M."/>
            <person name="Bloem J."/>
            <person name="LaButti K."/>
            <person name="Salamov A."/>
            <person name="Andreopoulos B."/>
            <person name="Baker S."/>
            <person name="Barry K."/>
            <person name="Bills G."/>
            <person name="Bluhm B."/>
            <person name="Cannon C."/>
            <person name="Castanera R."/>
            <person name="Culley D."/>
            <person name="Daum C."/>
            <person name="Ezra D."/>
            <person name="Gonzalez J."/>
            <person name="Henrissat B."/>
            <person name="Kuo A."/>
            <person name="Liang C."/>
            <person name="Lipzen A."/>
            <person name="Lutzoni F."/>
            <person name="Magnuson J."/>
            <person name="Mondo S."/>
            <person name="Nolan M."/>
            <person name="Ohm R."/>
            <person name="Pangilinan J."/>
            <person name="Park H.-J."/>
            <person name="Ramirez L."/>
            <person name="Alfaro M."/>
            <person name="Sun H."/>
            <person name="Tritt A."/>
            <person name="Yoshinaga Y."/>
            <person name="Zwiers L.-H."/>
            <person name="Turgeon B."/>
            <person name="Goodwin S."/>
            <person name="Spatafora J."/>
            <person name="Crous P."/>
            <person name="Grigoriev I."/>
        </authorList>
    </citation>
    <scope>NUCLEOTIDE SEQUENCE [LARGE SCALE GENOMIC DNA]</scope>
    <source>
        <strain evidence="3">CECT 20119</strain>
    </source>
</reference>
<gene>
    <name evidence="2" type="ORF">BDZ85DRAFT_260044</name>
</gene>
<dbReference type="Proteomes" id="UP000799538">
    <property type="component" value="Unassembled WGS sequence"/>
</dbReference>
<protein>
    <submittedName>
        <fullName evidence="2">Uncharacterized protein</fullName>
    </submittedName>
</protein>
<dbReference type="EMBL" id="ML992504">
    <property type="protein sequence ID" value="KAF2225361.1"/>
    <property type="molecule type" value="Genomic_DNA"/>
</dbReference>
<evidence type="ECO:0000256" key="1">
    <source>
        <dbReference type="SAM" id="SignalP"/>
    </source>
</evidence>
<accession>A0A6A6GI61</accession>
<organism evidence="2 3">
    <name type="scientific">Elsinoe ampelina</name>
    <dbReference type="NCBI Taxonomy" id="302913"/>
    <lineage>
        <taxon>Eukaryota</taxon>
        <taxon>Fungi</taxon>
        <taxon>Dikarya</taxon>
        <taxon>Ascomycota</taxon>
        <taxon>Pezizomycotina</taxon>
        <taxon>Dothideomycetes</taxon>
        <taxon>Dothideomycetidae</taxon>
        <taxon>Myriangiales</taxon>
        <taxon>Elsinoaceae</taxon>
        <taxon>Elsinoe</taxon>
    </lineage>
</organism>
<keyword evidence="3" id="KW-1185">Reference proteome</keyword>
<keyword evidence="1" id="KW-0732">Signal</keyword>
<dbReference type="AlphaFoldDB" id="A0A6A6GI61"/>
<feature type="chain" id="PRO_5025520674" evidence="1">
    <location>
        <begin position="17"/>
        <end position="73"/>
    </location>
</feature>
<evidence type="ECO:0000313" key="2">
    <source>
        <dbReference type="EMBL" id="KAF2225361.1"/>
    </source>
</evidence>
<sequence length="73" mass="8389">MYWTCQIISLLSLANSLQLSFTTTSDQCLSRDSLTLFLSKLRRCLTHEGYPCCCPDLTSRKACGRRPLYHAWI</sequence>
<feature type="signal peptide" evidence="1">
    <location>
        <begin position="1"/>
        <end position="16"/>
    </location>
</feature>